<proteinExistence type="predicted"/>
<feature type="signal peptide" evidence="2">
    <location>
        <begin position="1"/>
        <end position="23"/>
    </location>
</feature>
<gene>
    <name evidence="3" type="ORF">ACFQ2F_10705</name>
</gene>
<feature type="chain" id="PRO_5047186978" evidence="2">
    <location>
        <begin position="24"/>
        <end position="98"/>
    </location>
</feature>
<evidence type="ECO:0000313" key="4">
    <source>
        <dbReference type="Proteomes" id="UP001597102"/>
    </source>
</evidence>
<keyword evidence="2" id="KW-0732">Signal</keyword>
<keyword evidence="1" id="KW-1133">Transmembrane helix</keyword>
<evidence type="ECO:0000256" key="2">
    <source>
        <dbReference type="SAM" id="SignalP"/>
    </source>
</evidence>
<keyword evidence="1" id="KW-0472">Membrane</keyword>
<feature type="transmembrane region" description="Helical" evidence="1">
    <location>
        <begin position="44"/>
        <end position="67"/>
    </location>
</feature>
<sequence length="98" mass="10763">MFRVLVSMALLILSLYAVFAAWAETSRALVTQQQTAGAAAPAYGLWLLAVIAVPLTFSLIGSMVYSVPAMIADWYEDNRAWLTTLGLGAFVLLVFYWL</sequence>
<accession>A0ABW3JAR4</accession>
<evidence type="ECO:0000256" key="1">
    <source>
        <dbReference type="SAM" id="Phobius"/>
    </source>
</evidence>
<feature type="transmembrane region" description="Helical" evidence="1">
    <location>
        <begin position="79"/>
        <end position="97"/>
    </location>
</feature>
<dbReference type="Proteomes" id="UP001597102">
    <property type="component" value="Unassembled WGS sequence"/>
</dbReference>
<keyword evidence="1" id="KW-0812">Transmembrane</keyword>
<keyword evidence="4" id="KW-1185">Reference proteome</keyword>
<protein>
    <submittedName>
        <fullName evidence="3">Uncharacterized protein</fullName>
    </submittedName>
</protein>
<name>A0ABW3JAR4_9HYPH</name>
<dbReference type="RefSeq" id="WP_379089671.1">
    <property type="nucleotide sequence ID" value="NZ_JBHTJO010000001.1"/>
</dbReference>
<reference evidence="4" key="1">
    <citation type="journal article" date="2019" name="Int. J. Syst. Evol. Microbiol.">
        <title>The Global Catalogue of Microorganisms (GCM) 10K type strain sequencing project: providing services to taxonomists for standard genome sequencing and annotation.</title>
        <authorList>
            <consortium name="The Broad Institute Genomics Platform"/>
            <consortium name="The Broad Institute Genome Sequencing Center for Infectious Disease"/>
            <person name="Wu L."/>
            <person name="Ma J."/>
        </authorList>
    </citation>
    <scope>NUCLEOTIDE SEQUENCE [LARGE SCALE GENOMIC DNA]</scope>
    <source>
        <strain evidence="4">CCUG 61697</strain>
    </source>
</reference>
<dbReference type="EMBL" id="JBHTJO010000001">
    <property type="protein sequence ID" value="MFD0987563.1"/>
    <property type="molecule type" value="Genomic_DNA"/>
</dbReference>
<evidence type="ECO:0000313" key="3">
    <source>
        <dbReference type="EMBL" id="MFD0987563.1"/>
    </source>
</evidence>
<comment type="caution">
    <text evidence="3">The sequence shown here is derived from an EMBL/GenBank/DDBJ whole genome shotgun (WGS) entry which is preliminary data.</text>
</comment>
<organism evidence="3 4">
    <name type="scientific">Methyloligella solikamskensis</name>
    <dbReference type="NCBI Taxonomy" id="1177756"/>
    <lineage>
        <taxon>Bacteria</taxon>
        <taxon>Pseudomonadati</taxon>
        <taxon>Pseudomonadota</taxon>
        <taxon>Alphaproteobacteria</taxon>
        <taxon>Hyphomicrobiales</taxon>
        <taxon>Hyphomicrobiaceae</taxon>
        <taxon>Methyloligella</taxon>
    </lineage>
</organism>